<dbReference type="SUPFAM" id="SSF51735">
    <property type="entry name" value="NAD(P)-binding Rossmann-fold domains"/>
    <property type="match status" value="1"/>
</dbReference>
<evidence type="ECO:0000256" key="1">
    <source>
        <dbReference type="ARBA" id="ARBA00005525"/>
    </source>
</evidence>
<evidence type="ECO:0000313" key="10">
    <source>
        <dbReference type="Proteomes" id="UP001597097"/>
    </source>
</evidence>
<comment type="similarity">
    <text evidence="1 4 6">Belongs to the pyrroline-5-carboxylate reductase family.</text>
</comment>
<feature type="domain" description="Pyrroline-5-carboxylate reductase dimerisation" evidence="8">
    <location>
        <begin position="161"/>
        <end position="265"/>
    </location>
</feature>
<dbReference type="Pfam" id="PF14748">
    <property type="entry name" value="P5CR_dimer"/>
    <property type="match status" value="1"/>
</dbReference>
<comment type="caution">
    <text evidence="9">The sequence shown here is derived from an EMBL/GenBank/DDBJ whole genome shotgun (WGS) entry which is preliminary data.</text>
</comment>
<keyword evidence="2 4" id="KW-0521">NADP</keyword>
<dbReference type="Gene3D" id="3.40.50.720">
    <property type="entry name" value="NAD(P)-binding Rossmann-like Domain"/>
    <property type="match status" value="1"/>
</dbReference>
<gene>
    <name evidence="4 9" type="primary">proC</name>
    <name evidence="9" type="ORF">ACFSJ0_33275</name>
</gene>
<dbReference type="NCBIfam" id="TIGR00112">
    <property type="entry name" value="proC"/>
    <property type="match status" value="1"/>
</dbReference>
<evidence type="ECO:0000259" key="8">
    <source>
        <dbReference type="Pfam" id="PF14748"/>
    </source>
</evidence>
<keyword evidence="4 6" id="KW-0028">Amino-acid biosynthesis</keyword>
<dbReference type="InterPro" id="IPR008927">
    <property type="entry name" value="6-PGluconate_DH-like_C_sf"/>
</dbReference>
<dbReference type="EMBL" id="JBHUCM010000031">
    <property type="protein sequence ID" value="MFD1541962.1"/>
    <property type="molecule type" value="Genomic_DNA"/>
</dbReference>
<evidence type="ECO:0000256" key="4">
    <source>
        <dbReference type="HAMAP-Rule" id="MF_01925"/>
    </source>
</evidence>
<evidence type="ECO:0000256" key="6">
    <source>
        <dbReference type="RuleBase" id="RU003903"/>
    </source>
</evidence>
<dbReference type="EC" id="1.5.1.2" evidence="4 5"/>
<evidence type="ECO:0000256" key="2">
    <source>
        <dbReference type="ARBA" id="ARBA00022857"/>
    </source>
</evidence>
<sequence>MTKQMARHRLALIGGGNMGSALVGGLLAAGWKPADIAVVERLPGRAAQLGGLFPGVTVSGEMVRADGVVIAVKPYDVAAAANLVAAAGATRVLSIAAGISLATLSTGFGDGVAVVRGMPNTAALVGKGAAAIAAGPSSTEADLVWAEEILGAVGTVTRVTEAQLDAVTVLSGSGPAYLSLVTEALIDAGVLAGLPRGVSEAMVGQVFIGYAALFVESGRDPVALRAEVTSPGGVTAAALRVLEGHGLRSAFLEAVMAGTERSRELGQTGVEVRGA</sequence>
<dbReference type="GO" id="GO:0004735">
    <property type="term" value="F:pyrroline-5-carboxylate reductase activity"/>
    <property type="evidence" value="ECO:0007669"/>
    <property type="project" value="UniProtKB-EC"/>
</dbReference>
<dbReference type="InterPro" id="IPR029036">
    <property type="entry name" value="P5CR_dimer"/>
</dbReference>
<name>A0ABW4GGQ5_9ACTN</name>
<dbReference type="InterPro" id="IPR036291">
    <property type="entry name" value="NAD(P)-bd_dom_sf"/>
</dbReference>
<dbReference type="PANTHER" id="PTHR11645">
    <property type="entry name" value="PYRROLINE-5-CARBOXYLATE REDUCTASE"/>
    <property type="match status" value="1"/>
</dbReference>
<comment type="subcellular location">
    <subcellularLocation>
        <location evidence="4">Cytoplasm</location>
    </subcellularLocation>
</comment>
<dbReference type="InterPro" id="IPR000304">
    <property type="entry name" value="Pyrroline-COOH_reductase"/>
</dbReference>
<comment type="catalytic activity">
    <reaction evidence="4">
        <text>L-proline + NAD(+) = (S)-1-pyrroline-5-carboxylate + NADH + 2 H(+)</text>
        <dbReference type="Rhea" id="RHEA:14105"/>
        <dbReference type="ChEBI" id="CHEBI:15378"/>
        <dbReference type="ChEBI" id="CHEBI:17388"/>
        <dbReference type="ChEBI" id="CHEBI:57540"/>
        <dbReference type="ChEBI" id="CHEBI:57945"/>
        <dbReference type="ChEBI" id="CHEBI:60039"/>
        <dbReference type="EC" id="1.5.1.2"/>
    </reaction>
</comment>
<evidence type="ECO:0000256" key="3">
    <source>
        <dbReference type="ARBA" id="ARBA00023002"/>
    </source>
</evidence>
<dbReference type="Gene3D" id="1.10.3730.10">
    <property type="entry name" value="ProC C-terminal domain-like"/>
    <property type="match status" value="1"/>
</dbReference>
<dbReference type="RefSeq" id="WP_246653197.1">
    <property type="nucleotide sequence ID" value="NZ_JAHKRM010000026.1"/>
</dbReference>
<dbReference type="PANTHER" id="PTHR11645:SF0">
    <property type="entry name" value="PYRROLINE-5-CARBOXYLATE REDUCTASE 3"/>
    <property type="match status" value="1"/>
</dbReference>
<dbReference type="InterPro" id="IPR028939">
    <property type="entry name" value="P5C_Rdtase_cat_N"/>
</dbReference>
<dbReference type="Pfam" id="PF03807">
    <property type="entry name" value="F420_oxidored"/>
    <property type="match status" value="1"/>
</dbReference>
<keyword evidence="3 4" id="KW-0560">Oxidoreductase</keyword>
<evidence type="ECO:0000256" key="5">
    <source>
        <dbReference type="NCBIfam" id="TIGR00112"/>
    </source>
</evidence>
<evidence type="ECO:0000313" key="9">
    <source>
        <dbReference type="EMBL" id="MFD1541962.1"/>
    </source>
</evidence>
<dbReference type="HAMAP" id="MF_01925">
    <property type="entry name" value="P5C_reductase"/>
    <property type="match status" value="1"/>
</dbReference>
<keyword evidence="10" id="KW-1185">Reference proteome</keyword>
<keyword evidence="4 6" id="KW-0641">Proline biosynthesis</keyword>
<proteinExistence type="inferred from homology"/>
<comment type="function">
    <text evidence="4">Catalyzes the reduction of 1-pyrroline-5-carboxylate (PCA) to L-proline.</text>
</comment>
<dbReference type="SUPFAM" id="SSF48179">
    <property type="entry name" value="6-phosphogluconate dehydrogenase C-terminal domain-like"/>
    <property type="match status" value="1"/>
</dbReference>
<organism evidence="9 10">
    <name type="scientific">Nonomuraea guangzhouensis</name>
    <dbReference type="NCBI Taxonomy" id="1291555"/>
    <lineage>
        <taxon>Bacteria</taxon>
        <taxon>Bacillati</taxon>
        <taxon>Actinomycetota</taxon>
        <taxon>Actinomycetes</taxon>
        <taxon>Streptosporangiales</taxon>
        <taxon>Streptosporangiaceae</taxon>
        <taxon>Nonomuraea</taxon>
    </lineage>
</organism>
<feature type="domain" description="Pyrroline-5-carboxylate reductase catalytic N-terminal" evidence="7">
    <location>
        <begin position="9"/>
        <end position="98"/>
    </location>
</feature>
<protein>
    <recommendedName>
        <fullName evidence="4 5">Pyrroline-5-carboxylate reductase</fullName>
        <shortName evidence="4">P5C reductase</shortName>
        <shortName evidence="4">P5CR</shortName>
        <ecNumber evidence="4 5">1.5.1.2</ecNumber>
    </recommendedName>
    <alternativeName>
        <fullName evidence="4">PCA reductase</fullName>
    </alternativeName>
</protein>
<evidence type="ECO:0000259" key="7">
    <source>
        <dbReference type="Pfam" id="PF03807"/>
    </source>
</evidence>
<comment type="catalytic activity">
    <reaction evidence="4 6">
        <text>L-proline + NADP(+) = (S)-1-pyrroline-5-carboxylate + NADPH + 2 H(+)</text>
        <dbReference type="Rhea" id="RHEA:14109"/>
        <dbReference type="ChEBI" id="CHEBI:15378"/>
        <dbReference type="ChEBI" id="CHEBI:17388"/>
        <dbReference type="ChEBI" id="CHEBI:57783"/>
        <dbReference type="ChEBI" id="CHEBI:58349"/>
        <dbReference type="ChEBI" id="CHEBI:60039"/>
        <dbReference type="EC" id="1.5.1.2"/>
    </reaction>
</comment>
<keyword evidence="4" id="KW-0963">Cytoplasm</keyword>
<dbReference type="PROSITE" id="PS00521">
    <property type="entry name" value="P5CR"/>
    <property type="match status" value="1"/>
</dbReference>
<comment type="pathway">
    <text evidence="4 6">Amino-acid biosynthesis; L-proline biosynthesis; L-proline from L-glutamate 5-semialdehyde: step 1/1.</text>
</comment>
<dbReference type="PIRSF" id="PIRSF000193">
    <property type="entry name" value="Pyrrol-5-carb_rd"/>
    <property type="match status" value="1"/>
</dbReference>
<reference evidence="10" key="1">
    <citation type="journal article" date="2019" name="Int. J. Syst. Evol. Microbiol.">
        <title>The Global Catalogue of Microorganisms (GCM) 10K type strain sequencing project: providing services to taxonomists for standard genome sequencing and annotation.</title>
        <authorList>
            <consortium name="The Broad Institute Genomics Platform"/>
            <consortium name="The Broad Institute Genome Sequencing Center for Infectious Disease"/>
            <person name="Wu L."/>
            <person name="Ma J."/>
        </authorList>
    </citation>
    <scope>NUCLEOTIDE SEQUENCE [LARGE SCALE GENOMIC DNA]</scope>
    <source>
        <strain evidence="10">CGMCC 1.15399</strain>
    </source>
</reference>
<dbReference type="InterPro" id="IPR053790">
    <property type="entry name" value="P5CR-like_CS"/>
</dbReference>
<accession>A0ABW4GGQ5</accession>
<dbReference type="Proteomes" id="UP001597097">
    <property type="component" value="Unassembled WGS sequence"/>
</dbReference>